<feature type="transmembrane region" description="Helical" evidence="2">
    <location>
        <begin position="395"/>
        <end position="418"/>
    </location>
</feature>
<dbReference type="SUPFAM" id="SSF103473">
    <property type="entry name" value="MFS general substrate transporter"/>
    <property type="match status" value="1"/>
</dbReference>
<dbReference type="PANTHER" id="PTHR11328">
    <property type="entry name" value="MAJOR FACILITATOR SUPERFAMILY DOMAIN-CONTAINING PROTEIN"/>
    <property type="match status" value="1"/>
</dbReference>
<sequence length="619" mass="68184">MKEKVAKLFSTVKAMWDKPLEGRYLNIKEILSFGLYSLGNSWIYNTIMLVVTITEIPYFYDIDAIHGYLIYIAGSLINMLLLPIVGQSMEKKRTKWGRYKPYILFSLPILALFTMMSMWVPQYNTEVDRIIYAYCSCVPVIAISTFANNMYQTMPNVITPNTQERADIMTPIGLIVGFAPTIMNVIIGPIRSAFPTNEEVALRIVGAIAVVLGTVFVIFIVKVKERVYELNDQNRELLEAQAEGVSAEDIEDERFVAAAEGAEAVAEEAEADLIIETGQATGLAAVRERFKAKAAERRARKAAEKASPDYLSFADSMKLLFKNKALWILFAALVIGSLREFWMQFQNLIIQTRFDEIPSVAVAVGGVPKTVIGFGVTVSMLLLPLCTRKLSKNWIIILFSSLSLLSIAILGFVGFGNIPQGTTSAVVITILLFIARVNPTYLLIPVMLGDLADYQQYKTGRRLEGHIQNFIMVIPVMLSFVFMLCGWVWQQDIGFEPSAYKGNIDIPYTADLLNTASEWFTAAFLLTAASILGMIIILIFYPLSKKKVEEVTVALSGASVNADEMGKGDLNFVAEMRGTASSVDGTPSDGENTDEDTADDGASSDDGEDGGGDSPTAIE</sequence>
<feature type="transmembrane region" description="Helical" evidence="2">
    <location>
        <begin position="519"/>
        <end position="541"/>
    </location>
</feature>
<feature type="transmembrane region" description="Helical" evidence="2">
    <location>
        <begin position="357"/>
        <end position="383"/>
    </location>
</feature>
<comment type="caution">
    <text evidence="3">The sequence shown here is derived from an EMBL/GenBank/DDBJ whole genome shotgun (WGS) entry which is preliminary data.</text>
</comment>
<reference evidence="3" key="2">
    <citation type="journal article" date="2021" name="PeerJ">
        <title>Extensive microbial diversity within the chicken gut microbiome revealed by metagenomics and culture.</title>
        <authorList>
            <person name="Gilroy R."/>
            <person name="Ravi A."/>
            <person name="Getino M."/>
            <person name="Pursley I."/>
            <person name="Horton D.L."/>
            <person name="Alikhan N.F."/>
            <person name="Baker D."/>
            <person name="Gharbi K."/>
            <person name="Hall N."/>
            <person name="Watson M."/>
            <person name="Adriaenssens E.M."/>
            <person name="Foster-Nyarko E."/>
            <person name="Jarju S."/>
            <person name="Secka A."/>
            <person name="Antonio M."/>
            <person name="Oren A."/>
            <person name="Chaudhuri R.R."/>
            <person name="La Ragione R."/>
            <person name="Hildebrand F."/>
            <person name="Pallen M.J."/>
        </authorList>
    </citation>
    <scope>NUCLEOTIDE SEQUENCE</scope>
    <source>
        <strain evidence="3">1063</strain>
    </source>
</reference>
<feature type="transmembrane region" description="Helical" evidence="2">
    <location>
        <begin position="131"/>
        <end position="151"/>
    </location>
</feature>
<proteinExistence type="predicted"/>
<feature type="transmembrane region" description="Helical" evidence="2">
    <location>
        <begin position="424"/>
        <end position="448"/>
    </location>
</feature>
<evidence type="ECO:0000256" key="1">
    <source>
        <dbReference type="SAM" id="MobiDB-lite"/>
    </source>
</evidence>
<feature type="region of interest" description="Disordered" evidence="1">
    <location>
        <begin position="580"/>
        <end position="619"/>
    </location>
</feature>
<dbReference type="PANTHER" id="PTHR11328:SF24">
    <property type="entry name" value="MAJOR FACILITATOR SUPERFAMILY (MFS) PROFILE DOMAIN-CONTAINING PROTEIN"/>
    <property type="match status" value="1"/>
</dbReference>
<feature type="transmembrane region" description="Helical" evidence="2">
    <location>
        <begin position="33"/>
        <end position="53"/>
    </location>
</feature>
<dbReference type="InterPro" id="IPR036259">
    <property type="entry name" value="MFS_trans_sf"/>
</dbReference>
<dbReference type="GO" id="GO:0005886">
    <property type="term" value="C:plasma membrane"/>
    <property type="evidence" value="ECO:0007669"/>
    <property type="project" value="TreeGrafter"/>
</dbReference>
<keyword evidence="2" id="KW-0812">Transmembrane</keyword>
<feature type="transmembrane region" description="Helical" evidence="2">
    <location>
        <begin position="325"/>
        <end position="345"/>
    </location>
</feature>
<dbReference type="Pfam" id="PF13347">
    <property type="entry name" value="MFS_2"/>
    <property type="match status" value="2"/>
</dbReference>
<organism evidence="3 4">
    <name type="scientific">Candidatus Limadaptatus stercorigallinarum</name>
    <dbReference type="NCBI Taxonomy" id="2840845"/>
    <lineage>
        <taxon>Bacteria</taxon>
        <taxon>Bacillati</taxon>
        <taxon>Bacillota</taxon>
        <taxon>Clostridia</taxon>
        <taxon>Eubacteriales</taxon>
        <taxon>Candidatus Limadaptatus</taxon>
    </lineage>
</organism>
<dbReference type="EMBL" id="DVMN01000028">
    <property type="protein sequence ID" value="HIU20910.1"/>
    <property type="molecule type" value="Genomic_DNA"/>
</dbReference>
<dbReference type="GO" id="GO:0015293">
    <property type="term" value="F:symporter activity"/>
    <property type="evidence" value="ECO:0007669"/>
    <property type="project" value="InterPro"/>
</dbReference>
<feature type="compositionally biased region" description="Acidic residues" evidence="1">
    <location>
        <begin position="591"/>
        <end position="611"/>
    </location>
</feature>
<reference evidence="3" key="1">
    <citation type="submission" date="2020-10" db="EMBL/GenBank/DDBJ databases">
        <authorList>
            <person name="Gilroy R."/>
        </authorList>
    </citation>
    <scope>NUCLEOTIDE SEQUENCE</scope>
    <source>
        <strain evidence="3">1063</strain>
    </source>
</reference>
<evidence type="ECO:0000313" key="3">
    <source>
        <dbReference type="EMBL" id="HIU20910.1"/>
    </source>
</evidence>
<dbReference type="AlphaFoldDB" id="A0A9D1HT80"/>
<dbReference type="InterPro" id="IPR039672">
    <property type="entry name" value="MFS_2"/>
</dbReference>
<protein>
    <submittedName>
        <fullName evidence="3">MFS transporter</fullName>
    </submittedName>
</protein>
<evidence type="ECO:0000313" key="4">
    <source>
        <dbReference type="Proteomes" id="UP000824088"/>
    </source>
</evidence>
<dbReference type="Proteomes" id="UP000824088">
    <property type="component" value="Unassembled WGS sequence"/>
</dbReference>
<feature type="transmembrane region" description="Helical" evidence="2">
    <location>
        <begin position="65"/>
        <end position="82"/>
    </location>
</feature>
<keyword evidence="2" id="KW-1133">Transmembrane helix</keyword>
<dbReference type="GO" id="GO:0008643">
    <property type="term" value="P:carbohydrate transport"/>
    <property type="evidence" value="ECO:0007669"/>
    <property type="project" value="InterPro"/>
</dbReference>
<feature type="transmembrane region" description="Helical" evidence="2">
    <location>
        <begin position="200"/>
        <end position="221"/>
    </location>
</feature>
<keyword evidence="2" id="KW-0472">Membrane</keyword>
<feature type="transmembrane region" description="Helical" evidence="2">
    <location>
        <begin position="172"/>
        <end position="194"/>
    </location>
</feature>
<feature type="transmembrane region" description="Helical" evidence="2">
    <location>
        <begin position="469"/>
        <end position="489"/>
    </location>
</feature>
<name>A0A9D1HT80_9FIRM</name>
<gene>
    <name evidence="3" type="ORF">IAD51_01540</name>
</gene>
<evidence type="ECO:0000256" key="2">
    <source>
        <dbReference type="SAM" id="Phobius"/>
    </source>
</evidence>
<feature type="transmembrane region" description="Helical" evidence="2">
    <location>
        <begin position="102"/>
        <end position="119"/>
    </location>
</feature>
<accession>A0A9D1HT80</accession>